<dbReference type="Gene3D" id="6.10.140.2220">
    <property type="match status" value="1"/>
</dbReference>
<dbReference type="PROSITE" id="PS01360">
    <property type="entry name" value="ZF_MYND_1"/>
    <property type="match status" value="1"/>
</dbReference>
<dbReference type="AlphaFoldDB" id="A0A151WR54"/>
<dbReference type="InterPro" id="IPR046824">
    <property type="entry name" value="Mss51-like_C"/>
</dbReference>
<gene>
    <name evidence="6" type="ORF">ALC60_10600</name>
</gene>
<evidence type="ECO:0000256" key="1">
    <source>
        <dbReference type="ARBA" id="ARBA00022723"/>
    </source>
</evidence>
<dbReference type="PANTHER" id="PTHR28069">
    <property type="entry name" value="GH20023P"/>
    <property type="match status" value="1"/>
</dbReference>
<keyword evidence="7" id="KW-1185">Reference proteome</keyword>
<evidence type="ECO:0000313" key="7">
    <source>
        <dbReference type="Proteomes" id="UP000075809"/>
    </source>
</evidence>
<keyword evidence="2 4" id="KW-0863">Zinc-finger</keyword>
<proteinExistence type="predicted"/>
<dbReference type="PROSITE" id="PS50865">
    <property type="entry name" value="ZF_MYND_2"/>
    <property type="match status" value="1"/>
</dbReference>
<evidence type="ECO:0000256" key="2">
    <source>
        <dbReference type="ARBA" id="ARBA00022771"/>
    </source>
</evidence>
<evidence type="ECO:0000256" key="4">
    <source>
        <dbReference type="PROSITE-ProRule" id="PRU00134"/>
    </source>
</evidence>
<evidence type="ECO:0000256" key="3">
    <source>
        <dbReference type="ARBA" id="ARBA00022833"/>
    </source>
</evidence>
<accession>A0A151WR54</accession>
<dbReference type="EMBL" id="KQ982813">
    <property type="protein sequence ID" value="KYQ50287.1"/>
    <property type="molecule type" value="Genomic_DNA"/>
</dbReference>
<dbReference type="PANTHER" id="PTHR28069:SF2">
    <property type="entry name" value="GH20023P"/>
    <property type="match status" value="1"/>
</dbReference>
<organism evidence="6 7">
    <name type="scientific">Mycetomoellerius zeteki</name>
    <dbReference type="NCBI Taxonomy" id="64791"/>
    <lineage>
        <taxon>Eukaryota</taxon>
        <taxon>Metazoa</taxon>
        <taxon>Ecdysozoa</taxon>
        <taxon>Arthropoda</taxon>
        <taxon>Hexapoda</taxon>
        <taxon>Insecta</taxon>
        <taxon>Pterygota</taxon>
        <taxon>Neoptera</taxon>
        <taxon>Endopterygota</taxon>
        <taxon>Hymenoptera</taxon>
        <taxon>Apocrita</taxon>
        <taxon>Aculeata</taxon>
        <taxon>Formicoidea</taxon>
        <taxon>Formicidae</taxon>
        <taxon>Myrmicinae</taxon>
        <taxon>Mycetomoellerius</taxon>
    </lineage>
</organism>
<dbReference type="STRING" id="64791.A0A151WR54"/>
<feature type="domain" description="MYND-type" evidence="5">
    <location>
        <begin position="22"/>
        <end position="62"/>
    </location>
</feature>
<dbReference type="Proteomes" id="UP000075809">
    <property type="component" value="Unassembled WGS sequence"/>
</dbReference>
<keyword evidence="1" id="KW-0479">Metal-binding</keyword>
<dbReference type="Pfam" id="PF20179">
    <property type="entry name" value="MSS51_C"/>
    <property type="match status" value="1"/>
</dbReference>
<dbReference type="Pfam" id="PF01753">
    <property type="entry name" value="zf-MYND"/>
    <property type="match status" value="1"/>
</dbReference>
<keyword evidence="3" id="KW-0862">Zinc</keyword>
<dbReference type="KEGG" id="mzt:108727250"/>
<evidence type="ECO:0000313" key="6">
    <source>
        <dbReference type="EMBL" id="KYQ50287.1"/>
    </source>
</evidence>
<dbReference type="InterPro" id="IPR002893">
    <property type="entry name" value="Znf_MYND"/>
</dbReference>
<evidence type="ECO:0000259" key="5">
    <source>
        <dbReference type="PROSITE" id="PS50865"/>
    </source>
</evidence>
<dbReference type="OrthoDB" id="5282002at2759"/>
<dbReference type="SUPFAM" id="SSF144232">
    <property type="entry name" value="HIT/MYND zinc finger-like"/>
    <property type="match status" value="1"/>
</dbReference>
<name>A0A151WR54_9HYME</name>
<sequence>MELETKNKIIANYNMFFYATTCHVCKRFGDGVCLKKCGGCKMIAYCGRQHQKQHWSQHKSLCKATQDVLREFRLEDYSVTSEEWDDKKLNLILLVSFKLGRPLEIYEKEMFQFPRECTVCHEQDGQLLEDCQSCASVSFCKYHKDSIKHEHTCVPLELCFHSNLLFINGENNTLDLHYLQHVCDTDTFRNMNDFINTYGNIQTESEMLYNILAARHSQYITRPLTLFHAMQILDYVPQRKDLVIHVVAANYIEETTLMTWEILLHLIKATISLVVIMIGPELKYKSNPLRICDNCMLQKKKLSLEFHDVLYENYVRNPLFIKPDLVVGFNAGIHEHISNGETWTPSIQMLMKQNCPLILTCYMQKELEQEINRINTILDRKVNYLYSGKNPFASLRPFRILGPEQVFYQNHYLIVYRSLCS</sequence>
<reference evidence="6 7" key="1">
    <citation type="submission" date="2015-09" db="EMBL/GenBank/DDBJ databases">
        <title>Trachymyrmex zeteki WGS genome.</title>
        <authorList>
            <person name="Nygaard S."/>
            <person name="Hu H."/>
            <person name="Boomsma J."/>
            <person name="Zhang G."/>
        </authorList>
    </citation>
    <scope>NUCLEOTIDE SEQUENCE [LARGE SCALE GENOMIC DNA]</scope>
    <source>
        <strain evidence="6">Tzet28-1</strain>
        <tissue evidence="6">Whole body</tissue>
    </source>
</reference>
<protein>
    <submittedName>
        <fullName evidence="6">Zinc finger MYND domain-containing protein 17</fullName>
    </submittedName>
</protein>
<dbReference type="GO" id="GO:0008270">
    <property type="term" value="F:zinc ion binding"/>
    <property type="evidence" value="ECO:0007669"/>
    <property type="project" value="UniProtKB-KW"/>
</dbReference>